<keyword evidence="5 6" id="KW-0472">Membrane</keyword>
<feature type="transmembrane region" description="Helical" evidence="6">
    <location>
        <begin position="20"/>
        <end position="46"/>
    </location>
</feature>
<dbReference type="NCBIfam" id="TIGR01065">
    <property type="entry name" value="hlyIII"/>
    <property type="match status" value="1"/>
</dbReference>
<evidence type="ECO:0000256" key="6">
    <source>
        <dbReference type="SAM" id="Phobius"/>
    </source>
</evidence>
<evidence type="ECO:0000256" key="2">
    <source>
        <dbReference type="ARBA" id="ARBA00008488"/>
    </source>
</evidence>
<organism evidence="7 8">
    <name type="scientific">Limosilactobacillus coleohominis</name>
    <dbReference type="NCBI Taxonomy" id="181675"/>
    <lineage>
        <taxon>Bacteria</taxon>
        <taxon>Bacillati</taxon>
        <taxon>Bacillota</taxon>
        <taxon>Bacilli</taxon>
        <taxon>Lactobacillales</taxon>
        <taxon>Lactobacillaceae</taxon>
        <taxon>Limosilactobacillus</taxon>
    </lineage>
</organism>
<keyword evidence="4 6" id="KW-1133">Transmembrane helix</keyword>
<evidence type="ECO:0000256" key="4">
    <source>
        <dbReference type="ARBA" id="ARBA00022989"/>
    </source>
</evidence>
<feature type="transmembrane region" description="Helical" evidence="6">
    <location>
        <begin position="95"/>
        <end position="113"/>
    </location>
</feature>
<keyword evidence="3 6" id="KW-0812">Transmembrane</keyword>
<reference evidence="7 8" key="1">
    <citation type="journal article" date="2021" name="Sci. Rep.">
        <title>The distribution of antibiotic resistance genes in chicken gut microbiota commensals.</title>
        <authorList>
            <person name="Juricova H."/>
            <person name="Matiasovicova J."/>
            <person name="Kubasova T."/>
            <person name="Cejkova D."/>
            <person name="Rychlik I."/>
        </authorList>
    </citation>
    <scope>NUCLEOTIDE SEQUENCE [LARGE SCALE GENOMIC DNA]</scope>
    <source>
        <strain evidence="7 8">An574</strain>
    </source>
</reference>
<keyword evidence="8" id="KW-1185">Reference proteome</keyword>
<feature type="transmembrane region" description="Helical" evidence="6">
    <location>
        <begin position="58"/>
        <end position="83"/>
    </location>
</feature>
<accession>A0ABS2H0P8</accession>
<feature type="transmembrane region" description="Helical" evidence="6">
    <location>
        <begin position="119"/>
        <end position="139"/>
    </location>
</feature>
<dbReference type="Pfam" id="PF03006">
    <property type="entry name" value="HlyIII"/>
    <property type="match status" value="1"/>
</dbReference>
<evidence type="ECO:0000256" key="1">
    <source>
        <dbReference type="ARBA" id="ARBA00004127"/>
    </source>
</evidence>
<feature type="transmembrane region" description="Helical" evidence="6">
    <location>
        <begin position="172"/>
        <end position="193"/>
    </location>
</feature>
<dbReference type="Proteomes" id="UP000785625">
    <property type="component" value="Unassembled WGS sequence"/>
</dbReference>
<comment type="subcellular location">
    <subcellularLocation>
        <location evidence="1">Endomembrane system</location>
        <topology evidence="1">Multi-pass membrane protein</topology>
    </subcellularLocation>
</comment>
<comment type="similarity">
    <text evidence="2">Belongs to the UPF0073 (Hly-III) family.</text>
</comment>
<gene>
    <name evidence="7" type="ORF">H5975_05715</name>
</gene>
<name>A0ABS2H0P8_9LACO</name>
<comment type="caution">
    <text evidence="7">The sequence shown here is derived from an EMBL/GenBank/DDBJ whole genome shotgun (WGS) entry which is preliminary data.</text>
</comment>
<dbReference type="InterPro" id="IPR005744">
    <property type="entry name" value="Hy-lIII"/>
</dbReference>
<sequence>MYRRKEIHKLTQKNTIKNDVTIEVFNAISHGIGTLLSIAGLVLLIITAVHRGGAMRIVTFTILGSVMVLFYLSSTLFHSLIFTKAKPVFQRLDHCFIYILIAASYTPFCLVAIKGWLGWTLFGIEWAMAVLGIIYKSIWLKHKSNLSTLIYVIMGWLCIVVFWPLWHHLGNTGFALLFVGGLTYTIGAIIYSFPRRTAHLVWHFFVLAGSAFIYFAVLLFV</sequence>
<protein>
    <submittedName>
        <fullName evidence="7">Hemolysin III family protein</fullName>
    </submittedName>
</protein>
<evidence type="ECO:0000256" key="5">
    <source>
        <dbReference type="ARBA" id="ARBA00023136"/>
    </source>
</evidence>
<evidence type="ECO:0000256" key="3">
    <source>
        <dbReference type="ARBA" id="ARBA00022692"/>
    </source>
</evidence>
<feature type="transmembrane region" description="Helical" evidence="6">
    <location>
        <begin position="146"/>
        <end position="166"/>
    </location>
</feature>
<dbReference type="InterPro" id="IPR004254">
    <property type="entry name" value="AdipoR/HlyIII-related"/>
</dbReference>
<evidence type="ECO:0000313" key="8">
    <source>
        <dbReference type="Proteomes" id="UP000785625"/>
    </source>
</evidence>
<evidence type="ECO:0000313" key="7">
    <source>
        <dbReference type="EMBL" id="MBM6940970.1"/>
    </source>
</evidence>
<proteinExistence type="inferred from homology"/>
<dbReference type="EMBL" id="JACJKU010000052">
    <property type="protein sequence ID" value="MBM6940970.1"/>
    <property type="molecule type" value="Genomic_DNA"/>
</dbReference>
<feature type="transmembrane region" description="Helical" evidence="6">
    <location>
        <begin position="200"/>
        <end position="220"/>
    </location>
</feature>
<dbReference type="PANTHER" id="PTHR20855:SF129">
    <property type="entry name" value="HEMOLYSIN-3 HOMOLOG"/>
    <property type="match status" value="1"/>
</dbReference>
<dbReference type="PANTHER" id="PTHR20855">
    <property type="entry name" value="ADIPOR/PROGESTIN RECEPTOR-RELATED"/>
    <property type="match status" value="1"/>
</dbReference>